<dbReference type="EMBL" id="JAEOAH010000003">
    <property type="protein sequence ID" value="MBK3493960.1"/>
    <property type="molecule type" value="Genomic_DNA"/>
</dbReference>
<gene>
    <name evidence="2" type="ORF">JFL43_03620</name>
</gene>
<proteinExistence type="predicted"/>
<dbReference type="Proteomes" id="UP000618943">
    <property type="component" value="Unassembled WGS sequence"/>
</dbReference>
<evidence type="ECO:0000313" key="2">
    <source>
        <dbReference type="EMBL" id="MBK3493960.1"/>
    </source>
</evidence>
<reference evidence="2 3" key="1">
    <citation type="submission" date="2020-12" db="EMBL/GenBank/DDBJ databases">
        <title>YIM B01967 draft genome.</title>
        <authorList>
            <person name="Yan X."/>
        </authorList>
    </citation>
    <scope>NUCLEOTIDE SEQUENCE [LARGE SCALE GENOMIC DNA]</scope>
    <source>
        <strain evidence="2 3">YIM B01967</strain>
    </source>
</reference>
<name>A0ABS1H3G3_9BACL</name>
<feature type="signal peptide" evidence="1">
    <location>
        <begin position="1"/>
        <end position="32"/>
    </location>
</feature>
<feature type="chain" id="PRO_5046229364" evidence="1">
    <location>
        <begin position="33"/>
        <end position="206"/>
    </location>
</feature>
<accession>A0ABS1H3G3</accession>
<sequence>MGMKKVILAGALGIVALAGTNLSGLEATTASAAIQELNTTVEGKVGEVNTAYFVVESKQLKENVTVYTDFQSNVKVGEYVIINSKGPLFQNAFTTSVTADSVEHLELAPGNYKDFVVGHVSKLYPADADFDDPAVKVDYPTVDGNVNSVIVTLSEGQSFKINDLVKVERGFWTKSIPAQATDGIEKVKSHIDSAKTSDNNDQWIWS</sequence>
<protein>
    <submittedName>
        <fullName evidence="2">Uncharacterized protein</fullName>
    </submittedName>
</protein>
<keyword evidence="1" id="KW-0732">Signal</keyword>
<organism evidence="2 3">
    <name type="scientific">Viridibacillus soli</name>
    <dbReference type="NCBI Taxonomy" id="2798301"/>
    <lineage>
        <taxon>Bacteria</taxon>
        <taxon>Bacillati</taxon>
        <taxon>Bacillota</taxon>
        <taxon>Bacilli</taxon>
        <taxon>Bacillales</taxon>
        <taxon>Caryophanaceae</taxon>
        <taxon>Viridibacillus</taxon>
    </lineage>
</organism>
<comment type="caution">
    <text evidence="2">The sequence shown here is derived from an EMBL/GenBank/DDBJ whole genome shotgun (WGS) entry which is preliminary data.</text>
</comment>
<keyword evidence="3" id="KW-1185">Reference proteome</keyword>
<evidence type="ECO:0000313" key="3">
    <source>
        <dbReference type="Proteomes" id="UP000618943"/>
    </source>
</evidence>
<evidence type="ECO:0000256" key="1">
    <source>
        <dbReference type="SAM" id="SignalP"/>
    </source>
</evidence>